<organism evidence="4 5">
    <name type="scientific">Drosophila busckii</name>
    <name type="common">Fruit fly</name>
    <dbReference type="NCBI Taxonomy" id="30019"/>
    <lineage>
        <taxon>Eukaryota</taxon>
        <taxon>Metazoa</taxon>
        <taxon>Ecdysozoa</taxon>
        <taxon>Arthropoda</taxon>
        <taxon>Hexapoda</taxon>
        <taxon>Insecta</taxon>
        <taxon>Pterygota</taxon>
        <taxon>Neoptera</taxon>
        <taxon>Endopterygota</taxon>
        <taxon>Diptera</taxon>
        <taxon>Brachycera</taxon>
        <taxon>Muscomorpha</taxon>
        <taxon>Ephydroidea</taxon>
        <taxon>Drosophilidae</taxon>
        <taxon>Drosophila</taxon>
    </lineage>
</organism>
<dbReference type="OMA" id="ANDWIQQ"/>
<evidence type="ECO:0000313" key="5">
    <source>
        <dbReference type="Proteomes" id="UP000494163"/>
    </source>
</evidence>
<evidence type="ECO:0000313" key="4">
    <source>
        <dbReference type="EMBL" id="ALC40527.1"/>
    </source>
</evidence>
<dbReference type="Proteomes" id="UP000494163">
    <property type="component" value="Chromosome 2R"/>
</dbReference>
<evidence type="ECO:0000256" key="2">
    <source>
        <dbReference type="ARBA" id="ARBA00022679"/>
    </source>
</evidence>
<dbReference type="Gene3D" id="3.40.50.300">
    <property type="entry name" value="P-loop containing nucleotide triphosphate hydrolases"/>
    <property type="match status" value="1"/>
</dbReference>
<keyword evidence="5" id="KW-1185">Reference proteome</keyword>
<dbReference type="OrthoDB" id="205623at2759"/>
<protein>
    <submittedName>
        <fullName evidence="4">St4</fullName>
    </submittedName>
</protein>
<dbReference type="InterPro" id="IPR000863">
    <property type="entry name" value="Sulfotransferase_dom"/>
</dbReference>
<dbReference type="GO" id="GO:0008146">
    <property type="term" value="F:sulfotransferase activity"/>
    <property type="evidence" value="ECO:0007669"/>
    <property type="project" value="InterPro"/>
</dbReference>
<accession>A0A0M4EAT8</accession>
<reference evidence="4 5" key="1">
    <citation type="submission" date="2015-08" db="EMBL/GenBank/DDBJ databases">
        <title>Ancestral chromatin configuration constrains chromatin evolution on differentiating sex chromosomes in Drosophila.</title>
        <authorList>
            <person name="Zhou Q."/>
            <person name="Bachtrog D."/>
        </authorList>
    </citation>
    <scope>NUCLEOTIDE SEQUENCE [LARGE SCALE GENOMIC DNA]</scope>
    <source>
        <tissue evidence="4">Whole larvae</tissue>
    </source>
</reference>
<comment type="similarity">
    <text evidence="1">Belongs to the sulfotransferase 1 family.</text>
</comment>
<feature type="domain" description="Sulfotransferase" evidence="3">
    <location>
        <begin position="63"/>
        <end position="343"/>
    </location>
</feature>
<keyword evidence="2" id="KW-0808">Transferase</keyword>
<dbReference type="InterPro" id="IPR027417">
    <property type="entry name" value="P-loop_NTPase"/>
</dbReference>
<dbReference type="STRING" id="30019.A0A0M4EAT8"/>
<dbReference type="Pfam" id="PF00685">
    <property type="entry name" value="Sulfotransfer_1"/>
    <property type="match status" value="1"/>
</dbReference>
<name>A0A0M4EAT8_DROBS</name>
<dbReference type="EMBL" id="CP012524">
    <property type="protein sequence ID" value="ALC40527.1"/>
    <property type="molecule type" value="Genomic_DNA"/>
</dbReference>
<dbReference type="PANTHER" id="PTHR11783">
    <property type="entry name" value="SULFOTRANSFERASE SULT"/>
    <property type="match status" value="1"/>
</dbReference>
<gene>
    <name evidence="4" type="ORF">Dbus_chr2Rg106</name>
</gene>
<dbReference type="SUPFAM" id="SSF52540">
    <property type="entry name" value="P-loop containing nucleoside triphosphate hydrolases"/>
    <property type="match status" value="1"/>
</dbReference>
<proteinExistence type="inferred from homology"/>
<evidence type="ECO:0000256" key="1">
    <source>
        <dbReference type="ARBA" id="ARBA00005771"/>
    </source>
</evidence>
<sequence>MEKPQVKFPFEICDVDPAINAELLEYFKGERAGFVQVGPERYFFPHKYKAEAERYYNFEARSDDIWIVTVPRSGTTWTQELVWLLANDLNFEQANQRLLSERFPFLEFPLFVHDEVKAELLAENKDSADSLQFIELISRPGYETLTEIPSNQRRFIKTHFPFSLLPPSVLENKCKIIYVTRNPKDVAVSYYYLNRLFRTQGYTGDFERYFRYFQQGLNPWLPYYSHVKEAHQHSQLSNVLFLHYEDMILDLATTITKIGNFLDCPPSAAGMDKLLNHLSFQNFRQNSSVNMHEMANVGILNTGEAGFVRSGGKNTKTNHDQKEFADNPTLLQTANEWIKENMDICKTN</sequence>
<dbReference type="AlphaFoldDB" id="A0A0M4EAT8"/>
<feature type="non-terminal residue" evidence="4">
    <location>
        <position position="348"/>
    </location>
</feature>
<evidence type="ECO:0000259" key="3">
    <source>
        <dbReference type="Pfam" id="PF00685"/>
    </source>
</evidence>